<dbReference type="Gramene" id="Kaladp0131s0020.1.v1.1">
    <property type="protein sequence ID" value="Kaladp0131s0020.1.v1.1"/>
    <property type="gene ID" value="Kaladp0131s0020.v1.1"/>
</dbReference>
<protein>
    <submittedName>
        <fullName evidence="2">Uncharacterized protein</fullName>
    </submittedName>
</protein>
<organism evidence="2 3">
    <name type="scientific">Kalanchoe fedtschenkoi</name>
    <name type="common">Lavender scallops</name>
    <name type="synonym">South American air plant</name>
    <dbReference type="NCBI Taxonomy" id="63787"/>
    <lineage>
        <taxon>Eukaryota</taxon>
        <taxon>Viridiplantae</taxon>
        <taxon>Streptophyta</taxon>
        <taxon>Embryophyta</taxon>
        <taxon>Tracheophyta</taxon>
        <taxon>Spermatophyta</taxon>
        <taxon>Magnoliopsida</taxon>
        <taxon>eudicotyledons</taxon>
        <taxon>Gunneridae</taxon>
        <taxon>Pentapetalae</taxon>
        <taxon>Saxifragales</taxon>
        <taxon>Crassulaceae</taxon>
        <taxon>Kalanchoe</taxon>
    </lineage>
</organism>
<keyword evidence="3" id="KW-1185">Reference proteome</keyword>
<dbReference type="Proteomes" id="UP000594263">
    <property type="component" value="Unplaced"/>
</dbReference>
<evidence type="ECO:0000313" key="3">
    <source>
        <dbReference type="Proteomes" id="UP000594263"/>
    </source>
</evidence>
<dbReference type="InterPro" id="IPR038947">
    <property type="entry name" value="At3g27210-like"/>
</dbReference>
<feature type="compositionally biased region" description="Basic and acidic residues" evidence="1">
    <location>
        <begin position="8"/>
        <end position="18"/>
    </location>
</feature>
<feature type="region of interest" description="Disordered" evidence="1">
    <location>
        <begin position="93"/>
        <end position="141"/>
    </location>
</feature>
<feature type="region of interest" description="Disordered" evidence="1">
    <location>
        <begin position="1"/>
        <end position="40"/>
    </location>
</feature>
<name>A0A7N0V5P5_KALFE</name>
<accession>A0A7N0V5P5</accession>
<reference evidence="2" key="1">
    <citation type="submission" date="2021-01" db="UniProtKB">
        <authorList>
            <consortium name="EnsemblPlants"/>
        </authorList>
    </citation>
    <scope>IDENTIFICATION</scope>
</reference>
<dbReference type="PANTHER" id="PTHR34280:SF2">
    <property type="entry name" value="OS01G0920100 PROTEIN"/>
    <property type="match status" value="1"/>
</dbReference>
<dbReference type="PANTHER" id="PTHR34280">
    <property type="entry name" value="OS01G0920100 PROTEIN"/>
    <property type="match status" value="1"/>
</dbReference>
<evidence type="ECO:0000313" key="2">
    <source>
        <dbReference type="EnsemblPlants" id="Kaladp0131s0020.1.v1.1"/>
    </source>
</evidence>
<sequence>MGQCVSSVHKDINPDSRNKYHHHHQLLGPGSHGFPLPSPVKDMSLRTVEFSKLDQASRTSSYSYGGKEEAFFDTQPWLDSDCDEDFYSVNGDFTPSRGSTPVHHSFASPQTRCSPYRTSSSALTSPTPGPSPSPDGRKKSLSDLFDESGRYVIEAIMEDNMLCSTNAGGRNDVSLSLPASAVGSPYAARARSSRSGGRTPKGDFVVRKVRSFKSHPSFASLICFQAGASMRGRGRGLCHEHGPCTE</sequence>
<evidence type="ECO:0000256" key="1">
    <source>
        <dbReference type="SAM" id="MobiDB-lite"/>
    </source>
</evidence>
<proteinExistence type="predicted"/>
<dbReference type="EnsemblPlants" id="Kaladp0131s0020.1.v1.1">
    <property type="protein sequence ID" value="Kaladp0131s0020.1.v1.1"/>
    <property type="gene ID" value="Kaladp0131s0020.v1.1"/>
</dbReference>
<feature type="compositionally biased region" description="Polar residues" evidence="1">
    <location>
        <begin position="107"/>
        <end position="117"/>
    </location>
</feature>
<dbReference type="AlphaFoldDB" id="A0A7N0V5P5"/>